<evidence type="ECO:0000256" key="2">
    <source>
        <dbReference type="ARBA" id="ARBA00023163"/>
    </source>
</evidence>
<reference evidence="5" key="1">
    <citation type="submission" date="2021-06" db="EMBL/GenBank/DDBJ databases">
        <authorList>
            <person name="Kallberg Y."/>
            <person name="Tangrot J."/>
            <person name="Rosling A."/>
        </authorList>
    </citation>
    <scope>NUCLEOTIDE SEQUENCE</scope>
    <source>
        <strain evidence="5">IA702</strain>
    </source>
</reference>
<evidence type="ECO:0000256" key="3">
    <source>
        <dbReference type="PROSITE-ProRule" id="PRU00267"/>
    </source>
</evidence>
<dbReference type="SMART" id="SM00398">
    <property type="entry name" value="HMG"/>
    <property type="match status" value="1"/>
</dbReference>
<keyword evidence="3" id="KW-0539">Nucleus</keyword>
<dbReference type="OrthoDB" id="6247875at2759"/>
<feature type="DNA-binding region" description="HMG box" evidence="3">
    <location>
        <begin position="57"/>
        <end position="125"/>
    </location>
</feature>
<sequence length="183" mass="20806">MSQHSNYIDSADFQIVWRNAIRQEIKRIKRKYGVLLTALPLEDLLAGSKKTRGDKGIGREQNAFILYRKDLQAKLKNEGQKLTNAEISRIASAEWSKESNTVKNFFTVLAQSATRIHRKLFPGYRYHPNVNRKTNTKAEVESYELSPTFNEKVLNTDTDADDVTSDNEFSEPIVVADVPGDSL</sequence>
<feature type="domain" description="HMG box" evidence="4">
    <location>
        <begin position="57"/>
        <end position="125"/>
    </location>
</feature>
<keyword evidence="6" id="KW-1185">Reference proteome</keyword>
<dbReference type="GO" id="GO:0005634">
    <property type="term" value="C:nucleus"/>
    <property type="evidence" value="ECO:0007669"/>
    <property type="project" value="UniProtKB-UniRule"/>
</dbReference>
<dbReference type="EMBL" id="CAJVPJ010000083">
    <property type="protein sequence ID" value="CAG8474063.1"/>
    <property type="molecule type" value="Genomic_DNA"/>
</dbReference>
<dbReference type="Proteomes" id="UP000789572">
    <property type="component" value="Unassembled WGS sequence"/>
</dbReference>
<evidence type="ECO:0000313" key="6">
    <source>
        <dbReference type="Proteomes" id="UP000789572"/>
    </source>
</evidence>
<dbReference type="Pfam" id="PF00505">
    <property type="entry name" value="HMG_box"/>
    <property type="match status" value="1"/>
</dbReference>
<dbReference type="InterPro" id="IPR036910">
    <property type="entry name" value="HMG_box_dom_sf"/>
</dbReference>
<dbReference type="SUPFAM" id="SSF47095">
    <property type="entry name" value="HMG-box"/>
    <property type="match status" value="1"/>
</dbReference>
<accession>A0A9N8W1N2</accession>
<dbReference type="GO" id="GO:0001228">
    <property type="term" value="F:DNA-binding transcription activator activity, RNA polymerase II-specific"/>
    <property type="evidence" value="ECO:0007669"/>
    <property type="project" value="TreeGrafter"/>
</dbReference>
<keyword evidence="2" id="KW-0804">Transcription</keyword>
<dbReference type="CDD" id="cd01389">
    <property type="entry name" value="HMG-box_ROX1-like"/>
    <property type="match status" value="1"/>
</dbReference>
<dbReference type="PROSITE" id="PS50118">
    <property type="entry name" value="HMG_BOX_2"/>
    <property type="match status" value="1"/>
</dbReference>
<dbReference type="PANTHER" id="PTHR10270:SF161">
    <property type="entry name" value="SEX-DETERMINING REGION Y PROTEIN"/>
    <property type="match status" value="1"/>
</dbReference>
<name>A0A9N8W1N2_9GLOM</name>
<protein>
    <submittedName>
        <fullName evidence="5">8563_t:CDS:1</fullName>
    </submittedName>
</protein>
<proteinExistence type="predicted"/>
<dbReference type="Gene3D" id="1.10.30.10">
    <property type="entry name" value="High mobility group box domain"/>
    <property type="match status" value="1"/>
</dbReference>
<gene>
    <name evidence="5" type="ORF">POCULU_LOCUS1193</name>
</gene>
<dbReference type="GO" id="GO:0000978">
    <property type="term" value="F:RNA polymerase II cis-regulatory region sequence-specific DNA binding"/>
    <property type="evidence" value="ECO:0007669"/>
    <property type="project" value="TreeGrafter"/>
</dbReference>
<dbReference type="AlphaFoldDB" id="A0A9N8W1N2"/>
<dbReference type="GO" id="GO:0030154">
    <property type="term" value="P:cell differentiation"/>
    <property type="evidence" value="ECO:0007669"/>
    <property type="project" value="TreeGrafter"/>
</dbReference>
<organism evidence="5 6">
    <name type="scientific">Paraglomus occultum</name>
    <dbReference type="NCBI Taxonomy" id="144539"/>
    <lineage>
        <taxon>Eukaryota</taxon>
        <taxon>Fungi</taxon>
        <taxon>Fungi incertae sedis</taxon>
        <taxon>Mucoromycota</taxon>
        <taxon>Glomeromycotina</taxon>
        <taxon>Glomeromycetes</taxon>
        <taxon>Paraglomerales</taxon>
        <taxon>Paraglomeraceae</taxon>
        <taxon>Paraglomus</taxon>
    </lineage>
</organism>
<dbReference type="InterPro" id="IPR050140">
    <property type="entry name" value="SRY-related_HMG-box_TF-like"/>
</dbReference>
<dbReference type="InterPro" id="IPR009071">
    <property type="entry name" value="HMG_box_dom"/>
</dbReference>
<evidence type="ECO:0000256" key="1">
    <source>
        <dbReference type="ARBA" id="ARBA00023125"/>
    </source>
</evidence>
<evidence type="ECO:0000259" key="4">
    <source>
        <dbReference type="PROSITE" id="PS50118"/>
    </source>
</evidence>
<evidence type="ECO:0000313" key="5">
    <source>
        <dbReference type="EMBL" id="CAG8474063.1"/>
    </source>
</evidence>
<dbReference type="PANTHER" id="PTHR10270">
    <property type="entry name" value="SOX TRANSCRIPTION FACTOR"/>
    <property type="match status" value="1"/>
</dbReference>
<keyword evidence="1 3" id="KW-0238">DNA-binding</keyword>
<comment type="caution">
    <text evidence="5">The sequence shown here is derived from an EMBL/GenBank/DDBJ whole genome shotgun (WGS) entry which is preliminary data.</text>
</comment>